<dbReference type="AlphaFoldDB" id="A0AAE3ABZ4"/>
<sequence>MQIVFDFIAGDIPFDEFWDAYCADPKIGEWLDSIADFSHEPPPVIAKDRLLYALYRTIALVYDGHVLRMLVESPYPPKDSYTTIVRRQCGIYNLMLTAILTRYPDAKRTKRYKDDDDYYFKALGRSIGGAEVMSYAAEVLDKFPRTMKKADRAAAGKEALWKAFHIKDRKFPRWAQEADWPMGKNSPMEYLGQRRDGELVELRFRDVDTGEERTVEQYY</sequence>
<comment type="caution">
    <text evidence="1">The sequence shown here is derived from an EMBL/GenBank/DDBJ whole genome shotgun (WGS) entry which is preliminary data.</text>
</comment>
<dbReference type="EMBL" id="JAJEPW010000003">
    <property type="protein sequence ID" value="MCC2128339.1"/>
    <property type="molecule type" value="Genomic_DNA"/>
</dbReference>
<evidence type="ECO:0000313" key="1">
    <source>
        <dbReference type="EMBL" id="MCC2128339.1"/>
    </source>
</evidence>
<gene>
    <name evidence="1" type="ORF">LKD37_02200</name>
</gene>
<proteinExistence type="predicted"/>
<organism evidence="1 2">
    <name type="scientific">Brotocaccenecus cirricatena</name>
    <dbReference type="NCBI Taxonomy" id="3064195"/>
    <lineage>
        <taxon>Bacteria</taxon>
        <taxon>Bacillati</taxon>
        <taxon>Bacillota</taxon>
        <taxon>Clostridia</taxon>
        <taxon>Eubacteriales</taxon>
        <taxon>Oscillospiraceae</taxon>
        <taxon>Brotocaccenecus</taxon>
    </lineage>
</organism>
<dbReference type="Proteomes" id="UP001199319">
    <property type="component" value="Unassembled WGS sequence"/>
</dbReference>
<reference evidence="1" key="1">
    <citation type="submission" date="2021-10" db="EMBL/GenBank/DDBJ databases">
        <title>Anaerobic single-cell dispensing facilitates the cultivation of human gut bacteria.</title>
        <authorList>
            <person name="Afrizal A."/>
        </authorList>
    </citation>
    <scope>NUCLEOTIDE SEQUENCE</scope>
    <source>
        <strain evidence="1">CLA-AA-H272</strain>
    </source>
</reference>
<dbReference type="RefSeq" id="WP_302927747.1">
    <property type="nucleotide sequence ID" value="NZ_JAJEPW010000003.1"/>
</dbReference>
<evidence type="ECO:0000313" key="2">
    <source>
        <dbReference type="Proteomes" id="UP001199319"/>
    </source>
</evidence>
<accession>A0AAE3ABZ4</accession>
<name>A0AAE3ABZ4_9FIRM</name>
<keyword evidence="2" id="KW-1185">Reference proteome</keyword>
<protein>
    <submittedName>
        <fullName evidence="1">Uncharacterized protein</fullName>
    </submittedName>
</protein>